<protein>
    <submittedName>
        <fullName evidence="7">MipA/OmpV family protein</fullName>
    </submittedName>
</protein>
<organism evidence="7 8">
    <name type="scientific">Pseudoalteromonas haloplanktis</name>
    <name type="common">Alteromonas haloplanktis</name>
    <dbReference type="NCBI Taxonomy" id="228"/>
    <lineage>
        <taxon>Bacteria</taxon>
        <taxon>Pseudomonadati</taxon>
        <taxon>Pseudomonadota</taxon>
        <taxon>Gammaproteobacteria</taxon>
        <taxon>Alteromonadales</taxon>
        <taxon>Pseudoalteromonadaceae</taxon>
        <taxon>Pseudoalteromonas</taxon>
    </lineage>
</organism>
<dbReference type="PANTHER" id="PTHR38776:SF1">
    <property type="entry name" value="MLTA-INTERACTING PROTEIN-RELATED"/>
    <property type="match status" value="1"/>
</dbReference>
<sequence length="280" mass="31488">MIRLLGLLFFVCVSASAQDELKQQQLIKKSTLHASITLGYGGIQNPVANSKNITSVILPNFAYYGERWYVDDFALGYSLIENERYYIDIAGRFNEDGFFFELDGINKLFATSVMSDNLKAPTRPSAPATVSLTPIERDLSYLAGLSSGIKLFADSWVELAVLQDITNVHNGHEVQLNGYKLLSVLGGMFGVEAGVNYKSSELIKYYYTIAPTEALSRLTKYELQSALNYHLKMAYEYPISEQLSFDMKLKYTWLDSELANNPIINENGYFSGFIGVTYHF</sequence>
<evidence type="ECO:0000256" key="5">
    <source>
        <dbReference type="ARBA" id="ARBA00023237"/>
    </source>
</evidence>
<name>A0ABU1BCQ0_PSEHA</name>
<comment type="similarity">
    <text evidence="2">Belongs to the MipA/OmpV family.</text>
</comment>
<reference evidence="7 8" key="1">
    <citation type="submission" date="2023-08" db="EMBL/GenBank/DDBJ databases">
        <title>Pseudoalteromonas haloplanktis LL1 genome.</title>
        <authorList>
            <person name="Wu S."/>
        </authorList>
    </citation>
    <scope>NUCLEOTIDE SEQUENCE [LARGE SCALE GENOMIC DNA]</scope>
    <source>
        <strain evidence="7 8">LL1</strain>
    </source>
</reference>
<feature type="chain" id="PRO_5046314188" evidence="6">
    <location>
        <begin position="18"/>
        <end position="280"/>
    </location>
</feature>
<keyword evidence="3 6" id="KW-0732">Signal</keyword>
<gene>
    <name evidence="7" type="ORF">RC083_10490</name>
</gene>
<keyword evidence="8" id="KW-1185">Reference proteome</keyword>
<comment type="caution">
    <text evidence="7">The sequence shown here is derived from an EMBL/GenBank/DDBJ whole genome shotgun (WGS) entry which is preliminary data.</text>
</comment>
<dbReference type="Proteomes" id="UP001226574">
    <property type="component" value="Unassembled WGS sequence"/>
</dbReference>
<feature type="signal peptide" evidence="6">
    <location>
        <begin position="1"/>
        <end position="17"/>
    </location>
</feature>
<evidence type="ECO:0000313" key="7">
    <source>
        <dbReference type="EMBL" id="MDQ9092017.1"/>
    </source>
</evidence>
<dbReference type="PANTHER" id="PTHR38776">
    <property type="entry name" value="MLTA-INTERACTING PROTEIN-RELATED"/>
    <property type="match status" value="1"/>
</dbReference>
<proteinExistence type="inferred from homology"/>
<evidence type="ECO:0000256" key="3">
    <source>
        <dbReference type="ARBA" id="ARBA00022729"/>
    </source>
</evidence>
<evidence type="ECO:0000256" key="4">
    <source>
        <dbReference type="ARBA" id="ARBA00023136"/>
    </source>
</evidence>
<evidence type="ECO:0000256" key="6">
    <source>
        <dbReference type="SAM" id="SignalP"/>
    </source>
</evidence>
<dbReference type="InterPro" id="IPR010583">
    <property type="entry name" value="MipA"/>
</dbReference>
<evidence type="ECO:0000313" key="8">
    <source>
        <dbReference type="Proteomes" id="UP001226574"/>
    </source>
</evidence>
<accession>A0ABU1BCQ0</accession>
<dbReference type="Pfam" id="PF06629">
    <property type="entry name" value="MipA"/>
    <property type="match status" value="1"/>
</dbReference>
<comment type="subcellular location">
    <subcellularLocation>
        <location evidence="1">Cell outer membrane</location>
    </subcellularLocation>
</comment>
<keyword evidence="5" id="KW-0998">Cell outer membrane</keyword>
<keyword evidence="4" id="KW-0472">Membrane</keyword>
<evidence type="ECO:0000256" key="2">
    <source>
        <dbReference type="ARBA" id="ARBA00005722"/>
    </source>
</evidence>
<evidence type="ECO:0000256" key="1">
    <source>
        <dbReference type="ARBA" id="ARBA00004442"/>
    </source>
</evidence>
<dbReference type="RefSeq" id="WP_309039003.1">
    <property type="nucleotide sequence ID" value="NZ_JAVIFY010000006.1"/>
</dbReference>
<dbReference type="EMBL" id="JAVIFY010000006">
    <property type="protein sequence ID" value="MDQ9092017.1"/>
    <property type="molecule type" value="Genomic_DNA"/>
</dbReference>